<dbReference type="InterPro" id="IPR009075">
    <property type="entry name" value="AcylCo_DH/oxidase_C"/>
</dbReference>
<dbReference type="InterPro" id="IPR036250">
    <property type="entry name" value="AcylCo_DH-like_C"/>
</dbReference>
<dbReference type="Gene3D" id="1.20.140.10">
    <property type="entry name" value="Butyryl-CoA Dehydrogenase, subunit A, domain 3"/>
    <property type="match status" value="2"/>
</dbReference>
<evidence type="ECO:0000313" key="9">
    <source>
        <dbReference type="EMBL" id="MFC3172685.1"/>
    </source>
</evidence>
<comment type="cofactor">
    <cofactor evidence="1">
        <name>FAD</name>
        <dbReference type="ChEBI" id="CHEBI:57692"/>
    </cofactor>
</comment>
<evidence type="ECO:0000256" key="1">
    <source>
        <dbReference type="ARBA" id="ARBA00001974"/>
    </source>
</evidence>
<feature type="domain" description="Acyl-CoA dehydrogenase/oxidase N-terminal" evidence="8">
    <location>
        <begin position="358"/>
        <end position="468"/>
    </location>
</feature>
<protein>
    <submittedName>
        <fullName evidence="9">Acyl-CoA dehydrogenase</fullName>
        <ecNumber evidence="9">1.3.8.-</ecNumber>
    </submittedName>
</protein>
<feature type="domain" description="Acyl-CoA dehydrogenase/oxidase C-terminal" evidence="6">
    <location>
        <begin position="579"/>
        <end position="725"/>
    </location>
</feature>
<dbReference type="RefSeq" id="WP_379508082.1">
    <property type="nucleotide sequence ID" value="NZ_JBHRTQ010000001.1"/>
</dbReference>
<dbReference type="InterPro" id="IPR052161">
    <property type="entry name" value="Mycobact_Acyl-CoA_DH"/>
</dbReference>
<dbReference type="InterPro" id="IPR013786">
    <property type="entry name" value="AcylCoA_DH/ox_N"/>
</dbReference>
<dbReference type="GO" id="GO:0016491">
    <property type="term" value="F:oxidoreductase activity"/>
    <property type="evidence" value="ECO:0007669"/>
    <property type="project" value="UniProtKB-KW"/>
</dbReference>
<dbReference type="SUPFAM" id="SSF47203">
    <property type="entry name" value="Acyl-CoA dehydrogenase C-terminal domain-like"/>
    <property type="match status" value="2"/>
</dbReference>
<keyword evidence="5 9" id="KW-0560">Oxidoreductase</keyword>
<keyword evidence="3" id="KW-0285">Flavoprotein</keyword>
<organism evidence="9 10">
    <name type="scientific">Novosphingobium bradum</name>
    <dbReference type="NCBI Taxonomy" id="1737444"/>
    <lineage>
        <taxon>Bacteria</taxon>
        <taxon>Pseudomonadati</taxon>
        <taxon>Pseudomonadota</taxon>
        <taxon>Alphaproteobacteria</taxon>
        <taxon>Sphingomonadales</taxon>
        <taxon>Sphingomonadaceae</taxon>
        <taxon>Novosphingobium</taxon>
    </lineage>
</organism>
<comment type="caution">
    <text evidence="9">The sequence shown here is derived from an EMBL/GenBank/DDBJ whole genome shotgun (WGS) entry which is preliminary data.</text>
</comment>
<gene>
    <name evidence="9" type="ORF">ACFOD9_00320</name>
</gene>
<dbReference type="EMBL" id="JBHRTQ010000001">
    <property type="protein sequence ID" value="MFC3172685.1"/>
    <property type="molecule type" value="Genomic_DNA"/>
</dbReference>
<dbReference type="InterPro" id="IPR009100">
    <property type="entry name" value="AcylCoA_DH/oxidase_NM_dom_sf"/>
</dbReference>
<comment type="similarity">
    <text evidence="2">Belongs to the acyl-CoA dehydrogenase family.</text>
</comment>
<accession>A0ABV7IJC7</accession>
<evidence type="ECO:0000256" key="5">
    <source>
        <dbReference type="ARBA" id="ARBA00023002"/>
    </source>
</evidence>
<keyword evidence="4" id="KW-0274">FAD</keyword>
<evidence type="ECO:0000256" key="2">
    <source>
        <dbReference type="ARBA" id="ARBA00009347"/>
    </source>
</evidence>
<dbReference type="Proteomes" id="UP001595604">
    <property type="component" value="Unassembled WGS sequence"/>
</dbReference>
<feature type="domain" description="Acyl-CoA oxidase/dehydrogenase middle" evidence="7">
    <location>
        <begin position="473"/>
        <end position="551"/>
    </location>
</feature>
<dbReference type="Gene3D" id="2.40.110.10">
    <property type="entry name" value="Butyryl-CoA Dehydrogenase, subunit A, domain 2"/>
    <property type="match status" value="1"/>
</dbReference>
<evidence type="ECO:0000256" key="3">
    <source>
        <dbReference type="ARBA" id="ARBA00022630"/>
    </source>
</evidence>
<name>A0ABV7IJC7_9SPHN</name>
<sequence length="733" mass="78966">MQFEPNADQLMIAETFARFLDANSSMERVRKAIGEGGFDRALWTGLAELGAFMMRVPEEAGGLGLGIFDAALLMEEAGRTLASGPVAEAVISARLLAQLAAEGEADLLAAACAGEAVVTLALHDVARRPVQLVAGGAVADAVIARDGDRIVLVRGAPGGAEPSLASTPLGRLDLARGERTVLGEGAAAIAAHGAAIEEWKLLVSAQLAGLSRESLRLASAYATERTQFDRLIGTYQAVSHPLAMLSTEVDAGKYMVWRAIRNLADGTAGAGADISTAAWWASDVAERTVAQALHTFGGYGLTLEYDIHLYNLRAKAWPLVLGDPANLLAEAGRRRWLGEAAHLPDAGPISVEFALGAEADAFAAEVRAFFERTLDDELRAKAHHSFDGHDRRIQAGLAKERLLYPHWPEHLGGRGLNPYATRAARRVWEDYGWTTTFLGTTNIVGYIMDKFGSDEVREKALSRVIAGEAVCSLGFSEPHSGSDAFAAKTRAVRDGDGWRITGQKMFTSGAEQADYVLMLTRTNTEVAKHKGLTMFLVPLDAEGITVQPVHTFQDERTNITYYDNVYVPDSYRLGDVDGGIRVMGASLEIEHGMSFVDSHTHALNRALAICRRPDGAGEVLIDNPLVLWRLARVAANVAASEVLLYRVLWAVTEKKPAPAYGPSSKMLSSELYRADTATLLDITAPESLAVATEETEYLNVAYRLSQVSTVYGGTSEVHRSMIAEQQLGLPRTR</sequence>
<dbReference type="Gene3D" id="1.10.540.10">
    <property type="entry name" value="Acyl-CoA dehydrogenase/oxidase, N-terminal domain"/>
    <property type="match status" value="2"/>
</dbReference>
<evidence type="ECO:0000256" key="4">
    <source>
        <dbReference type="ARBA" id="ARBA00022827"/>
    </source>
</evidence>
<reference evidence="10" key="1">
    <citation type="journal article" date="2019" name="Int. J. Syst. Evol. Microbiol.">
        <title>The Global Catalogue of Microorganisms (GCM) 10K type strain sequencing project: providing services to taxonomists for standard genome sequencing and annotation.</title>
        <authorList>
            <consortium name="The Broad Institute Genomics Platform"/>
            <consortium name="The Broad Institute Genome Sequencing Center for Infectious Disease"/>
            <person name="Wu L."/>
            <person name="Ma J."/>
        </authorList>
    </citation>
    <scope>NUCLEOTIDE SEQUENCE [LARGE SCALE GENOMIC DNA]</scope>
    <source>
        <strain evidence="10">KCTC 42984</strain>
    </source>
</reference>
<dbReference type="Pfam" id="PF02771">
    <property type="entry name" value="Acyl-CoA_dh_N"/>
    <property type="match status" value="2"/>
</dbReference>
<evidence type="ECO:0000259" key="7">
    <source>
        <dbReference type="Pfam" id="PF02770"/>
    </source>
</evidence>
<dbReference type="PANTHER" id="PTHR43292:SF3">
    <property type="entry name" value="ACYL-COA DEHYDROGENASE FADE29"/>
    <property type="match status" value="1"/>
</dbReference>
<feature type="domain" description="Acyl-CoA dehydrogenase/oxidase N-terminal" evidence="8">
    <location>
        <begin position="7"/>
        <end position="90"/>
    </location>
</feature>
<dbReference type="InterPro" id="IPR006091">
    <property type="entry name" value="Acyl-CoA_Oxase/DH_mid-dom"/>
</dbReference>
<evidence type="ECO:0000313" key="10">
    <source>
        <dbReference type="Proteomes" id="UP001595604"/>
    </source>
</evidence>
<evidence type="ECO:0000259" key="8">
    <source>
        <dbReference type="Pfam" id="PF02771"/>
    </source>
</evidence>
<feature type="domain" description="Acyl-CoA dehydrogenase/oxidase C-terminal" evidence="6">
    <location>
        <begin position="200"/>
        <end position="319"/>
    </location>
</feature>
<dbReference type="EC" id="1.3.8.-" evidence="9"/>
<dbReference type="SUPFAM" id="SSF56645">
    <property type="entry name" value="Acyl-CoA dehydrogenase NM domain-like"/>
    <property type="match status" value="2"/>
</dbReference>
<dbReference type="PANTHER" id="PTHR43292">
    <property type="entry name" value="ACYL-COA DEHYDROGENASE"/>
    <property type="match status" value="1"/>
</dbReference>
<dbReference type="Pfam" id="PF00441">
    <property type="entry name" value="Acyl-CoA_dh_1"/>
    <property type="match status" value="2"/>
</dbReference>
<dbReference type="InterPro" id="IPR037069">
    <property type="entry name" value="AcylCoA_DH/ox_N_sf"/>
</dbReference>
<proteinExistence type="inferred from homology"/>
<evidence type="ECO:0000259" key="6">
    <source>
        <dbReference type="Pfam" id="PF00441"/>
    </source>
</evidence>
<dbReference type="InterPro" id="IPR046373">
    <property type="entry name" value="Acyl-CoA_Oxase/DH_mid-dom_sf"/>
</dbReference>
<keyword evidence="10" id="KW-1185">Reference proteome</keyword>
<dbReference type="Pfam" id="PF02770">
    <property type="entry name" value="Acyl-CoA_dh_M"/>
    <property type="match status" value="1"/>
</dbReference>